<reference evidence="2" key="1">
    <citation type="submission" date="2018-05" db="EMBL/GenBank/DDBJ databases">
        <authorList>
            <person name="Lanie J.A."/>
            <person name="Ng W.-L."/>
            <person name="Kazmierczak K.M."/>
            <person name="Andrzejewski T.M."/>
            <person name="Davidsen T.M."/>
            <person name="Wayne K.J."/>
            <person name="Tettelin H."/>
            <person name="Glass J.I."/>
            <person name="Rusch D."/>
            <person name="Podicherti R."/>
            <person name="Tsui H.-C.T."/>
            <person name="Winkler M.E."/>
        </authorList>
    </citation>
    <scope>NUCLEOTIDE SEQUENCE</scope>
</reference>
<dbReference type="SUPFAM" id="SSF63446">
    <property type="entry name" value="Type I dockerin domain"/>
    <property type="match status" value="1"/>
</dbReference>
<dbReference type="GO" id="GO:0005576">
    <property type="term" value="C:extracellular region"/>
    <property type="evidence" value="ECO:0007669"/>
    <property type="project" value="TreeGrafter"/>
</dbReference>
<dbReference type="GO" id="GO:0004553">
    <property type="term" value="F:hydrolase activity, hydrolyzing O-glycosyl compounds"/>
    <property type="evidence" value="ECO:0007669"/>
    <property type="project" value="InterPro"/>
</dbReference>
<dbReference type="PROSITE" id="PS51766">
    <property type="entry name" value="DOCKERIN"/>
    <property type="match status" value="1"/>
</dbReference>
<dbReference type="Pfam" id="PF08309">
    <property type="entry name" value="LVIVD"/>
    <property type="match status" value="4"/>
</dbReference>
<dbReference type="PANTHER" id="PTHR38787">
    <property type="entry name" value="REGULATORY P DOMAIN-CONTAINING PROTEIN"/>
    <property type="match status" value="1"/>
</dbReference>
<accession>A0A381WTY9</accession>
<dbReference type="InterPro" id="IPR036439">
    <property type="entry name" value="Dockerin_dom_sf"/>
</dbReference>
<evidence type="ECO:0000313" key="2">
    <source>
        <dbReference type="EMBL" id="SVA55965.1"/>
    </source>
</evidence>
<evidence type="ECO:0000259" key="1">
    <source>
        <dbReference type="PROSITE" id="PS51766"/>
    </source>
</evidence>
<dbReference type="SUPFAM" id="SSF101908">
    <property type="entry name" value="Putative isomerase YbhE"/>
    <property type="match status" value="1"/>
</dbReference>
<gene>
    <name evidence="2" type="ORF">METZ01_LOCUS108819</name>
</gene>
<name>A0A381WTY9_9ZZZZ</name>
<dbReference type="InterPro" id="IPR013211">
    <property type="entry name" value="LVIVD"/>
</dbReference>
<dbReference type="InterPro" id="IPR002105">
    <property type="entry name" value="Dockerin_1_rpt"/>
</dbReference>
<dbReference type="PANTHER" id="PTHR38787:SF3">
    <property type="entry name" value="REGULATORY P DOMAIN-CONTAINING PROTEIN"/>
    <property type="match status" value="1"/>
</dbReference>
<dbReference type="InterPro" id="IPR016134">
    <property type="entry name" value="Dockerin_dom"/>
</dbReference>
<proteinExistence type="predicted"/>
<sequence length="407" mass="45976">MLSNGNAEDTFTLHGQIQFNDDGMGYGGSDVWGYTSLDGEDYAMMGILDGVVFIRVEDMTIIDTVLGPMQSDPYFHRDIKTFENYAFVVSENTGTNEGMQIIDLSSLPDSVSLASTYIYNDHIRSHNMSIDVSTGFAYVLGQNREGVRIIDINNSEDPQEIHYIFTEQIHDVFARNDTVYIAEGWRGTFSMYDVSQKTSPELIVRVDIPENGYVHTAWPSDDGKYVTTTEETATKTVKIWTIEDLENIHVVGEYLGSNLVAHNAQVMGSRLFISNYTYGMSIVDFSDPVDLIESAHFDTYTDNDDPSPPWVGNWGIYQYTENDFVFGSDINGLFTVMKYYKGLDNGVFYGDVNEDEIIDNMDIILIVNMILYNLGLTESQHTLADLNFDDIINIFDIYLLAELINNN</sequence>
<protein>
    <recommendedName>
        <fullName evidence="1">Dockerin domain-containing protein</fullName>
    </recommendedName>
</protein>
<dbReference type="CDD" id="cd14256">
    <property type="entry name" value="Dockerin_I"/>
    <property type="match status" value="1"/>
</dbReference>
<dbReference type="Gene3D" id="1.10.1330.10">
    <property type="entry name" value="Dockerin domain"/>
    <property type="match status" value="1"/>
</dbReference>
<dbReference type="NCBIfam" id="TIGR04312">
    <property type="entry name" value="choice_anch_B"/>
    <property type="match status" value="1"/>
</dbReference>
<dbReference type="InterPro" id="IPR027589">
    <property type="entry name" value="Choice_anch_B"/>
</dbReference>
<organism evidence="2">
    <name type="scientific">marine metagenome</name>
    <dbReference type="NCBI Taxonomy" id="408172"/>
    <lineage>
        <taxon>unclassified sequences</taxon>
        <taxon>metagenomes</taxon>
        <taxon>ecological metagenomes</taxon>
    </lineage>
</organism>
<dbReference type="EMBL" id="UINC01012872">
    <property type="protein sequence ID" value="SVA55965.1"/>
    <property type="molecule type" value="Genomic_DNA"/>
</dbReference>
<feature type="domain" description="Dockerin" evidence="1">
    <location>
        <begin position="345"/>
        <end position="407"/>
    </location>
</feature>
<dbReference type="GO" id="GO:0000272">
    <property type="term" value="P:polysaccharide catabolic process"/>
    <property type="evidence" value="ECO:0007669"/>
    <property type="project" value="InterPro"/>
</dbReference>
<dbReference type="Pfam" id="PF00404">
    <property type="entry name" value="Dockerin_1"/>
    <property type="match status" value="1"/>
</dbReference>
<dbReference type="AlphaFoldDB" id="A0A381WTY9"/>